<feature type="domain" description="Fido" evidence="1">
    <location>
        <begin position="1"/>
        <end position="103"/>
    </location>
</feature>
<dbReference type="EMBL" id="UIDG01000026">
    <property type="protein sequence ID" value="SUS04190.1"/>
    <property type="molecule type" value="Genomic_DNA"/>
</dbReference>
<dbReference type="Pfam" id="PF02661">
    <property type="entry name" value="Fic"/>
    <property type="match status" value="1"/>
</dbReference>
<dbReference type="PANTHER" id="PTHR13504">
    <property type="entry name" value="FIDO DOMAIN-CONTAINING PROTEIN DDB_G0283145"/>
    <property type="match status" value="1"/>
</dbReference>
<organism evidence="2">
    <name type="scientific">metagenome</name>
    <dbReference type="NCBI Taxonomy" id="256318"/>
    <lineage>
        <taxon>unclassified sequences</taxon>
        <taxon>metagenomes</taxon>
    </lineage>
</organism>
<gene>
    <name evidence="2" type="ORF">DF3PB_1210004</name>
</gene>
<dbReference type="InterPro" id="IPR003812">
    <property type="entry name" value="Fido"/>
</dbReference>
<sequence length="115" mass="13113">MDDFVEEVEGLWDGTNALLLASFVLWKLNAIHPFVNGNGRTARAICYYVLCVKSNGLLPGAKILPELIRENRDEYVRILKTTDKLNSEKDPKFMRDMCLFISRLVGEQLGPVKNR</sequence>
<dbReference type="PANTHER" id="PTHR13504:SF38">
    <property type="entry name" value="FIDO DOMAIN-CONTAINING PROTEIN"/>
    <property type="match status" value="1"/>
</dbReference>
<evidence type="ECO:0000259" key="1">
    <source>
        <dbReference type="PROSITE" id="PS51459"/>
    </source>
</evidence>
<dbReference type="AlphaFoldDB" id="A0A380TAP1"/>
<dbReference type="SUPFAM" id="SSF140931">
    <property type="entry name" value="Fic-like"/>
    <property type="match status" value="1"/>
</dbReference>
<reference evidence="2" key="1">
    <citation type="submission" date="2018-07" db="EMBL/GenBank/DDBJ databases">
        <authorList>
            <person name="Quirk P.G."/>
            <person name="Krulwich T.A."/>
        </authorList>
    </citation>
    <scope>NUCLEOTIDE SEQUENCE</scope>
</reference>
<dbReference type="InterPro" id="IPR040198">
    <property type="entry name" value="Fido_containing"/>
</dbReference>
<dbReference type="PROSITE" id="PS51459">
    <property type="entry name" value="FIDO"/>
    <property type="match status" value="1"/>
</dbReference>
<accession>A0A380TAP1</accession>
<proteinExistence type="predicted"/>
<evidence type="ECO:0000313" key="2">
    <source>
        <dbReference type="EMBL" id="SUS04190.1"/>
    </source>
</evidence>
<dbReference type="Gene3D" id="1.10.3290.10">
    <property type="entry name" value="Fido-like domain"/>
    <property type="match status" value="1"/>
</dbReference>
<protein>
    <recommendedName>
        <fullName evidence="1">Fido domain-containing protein</fullName>
    </recommendedName>
</protein>
<dbReference type="InterPro" id="IPR036597">
    <property type="entry name" value="Fido-like_dom_sf"/>
</dbReference>
<name>A0A380TAP1_9ZZZZ</name>